<comment type="caution">
    <text evidence="1">The sequence shown here is derived from an EMBL/GenBank/DDBJ whole genome shotgun (WGS) entry which is preliminary data.</text>
</comment>
<dbReference type="RefSeq" id="WP_181740306.1">
    <property type="nucleotide sequence ID" value="NZ_JACEOL010000031.1"/>
</dbReference>
<proteinExistence type="predicted"/>
<dbReference type="EMBL" id="JACEOL010000031">
    <property type="protein sequence ID" value="MBA4602603.1"/>
    <property type="molecule type" value="Genomic_DNA"/>
</dbReference>
<accession>A0A7W2ARH9</accession>
<dbReference type="AlphaFoldDB" id="A0A7W2ARH9"/>
<organism evidence="1 2">
    <name type="scientific">Thermoactinomyces mirandus</name>
    <dbReference type="NCBI Taxonomy" id="2756294"/>
    <lineage>
        <taxon>Bacteria</taxon>
        <taxon>Bacillati</taxon>
        <taxon>Bacillota</taxon>
        <taxon>Bacilli</taxon>
        <taxon>Bacillales</taxon>
        <taxon>Thermoactinomycetaceae</taxon>
        <taxon>Thermoactinomyces</taxon>
    </lineage>
</organism>
<name>A0A7W2ARH9_9BACL</name>
<protein>
    <submittedName>
        <fullName evidence="1">Uncharacterized protein</fullName>
    </submittedName>
</protein>
<gene>
    <name evidence="1" type="ORF">H2C83_09810</name>
</gene>
<reference evidence="1 2" key="1">
    <citation type="submission" date="2020-07" db="EMBL/GenBank/DDBJ databases">
        <title>Thermoactinomyces phylogeny.</title>
        <authorList>
            <person name="Dunlap C."/>
        </authorList>
    </citation>
    <scope>NUCLEOTIDE SEQUENCE [LARGE SCALE GENOMIC DNA]</scope>
    <source>
        <strain evidence="1 2">AMNI-1</strain>
    </source>
</reference>
<dbReference type="Proteomes" id="UP000538292">
    <property type="component" value="Unassembled WGS sequence"/>
</dbReference>
<keyword evidence="2" id="KW-1185">Reference proteome</keyword>
<evidence type="ECO:0000313" key="1">
    <source>
        <dbReference type="EMBL" id="MBA4602603.1"/>
    </source>
</evidence>
<evidence type="ECO:0000313" key="2">
    <source>
        <dbReference type="Proteomes" id="UP000538292"/>
    </source>
</evidence>
<sequence length="179" mass="20792">MEKTGKMMFISFLVTLILLFGGFWGYQQYLIKKPIIAFLEKQQEVQLHDIHVSPSKVQLNLKVANLEQDFLIRKYPDLLTELKQKAKGKPLQVHLADHPNERLNLAWNQMVFGIREGIALQTYTLIPQTVKKWADENGIQYCLNIDEKSVYIMLRDGDDFLIRIVPVNMQTQKGGELFD</sequence>